<evidence type="ECO:0000256" key="2">
    <source>
        <dbReference type="ARBA" id="ARBA00022448"/>
    </source>
</evidence>
<keyword evidence="5" id="KW-0472">Membrane</keyword>
<evidence type="ECO:0000256" key="5">
    <source>
        <dbReference type="ARBA" id="ARBA00023136"/>
    </source>
</evidence>
<keyword evidence="4" id="KW-1133">Transmembrane helix</keyword>
<dbReference type="PANTHER" id="PTHR11616:SF111">
    <property type="entry name" value="SODIUM- AND CHLORIDE-DEPENDENT GABA TRANSPORTER 2"/>
    <property type="match status" value="1"/>
</dbReference>
<proteinExistence type="predicted"/>
<dbReference type="SUPFAM" id="SSF161070">
    <property type="entry name" value="SNF-like"/>
    <property type="match status" value="1"/>
</dbReference>
<dbReference type="PROSITE" id="PS50267">
    <property type="entry name" value="NA_NEUROTRAN_SYMP_3"/>
    <property type="match status" value="1"/>
</dbReference>
<dbReference type="OrthoDB" id="9906386at2759"/>
<accession>A0A2G9NQ31</accession>
<keyword evidence="2" id="KW-0813">Transport</keyword>
<dbReference type="PANTHER" id="PTHR11616">
    <property type="entry name" value="SODIUM/CHLORIDE DEPENDENT TRANSPORTER"/>
    <property type="match status" value="1"/>
</dbReference>
<organism evidence="7 8">
    <name type="scientific">Aquarana catesbeiana</name>
    <name type="common">American bullfrog</name>
    <name type="synonym">Rana catesbeiana</name>
    <dbReference type="NCBI Taxonomy" id="8400"/>
    <lineage>
        <taxon>Eukaryota</taxon>
        <taxon>Metazoa</taxon>
        <taxon>Chordata</taxon>
        <taxon>Craniata</taxon>
        <taxon>Vertebrata</taxon>
        <taxon>Euteleostomi</taxon>
        <taxon>Amphibia</taxon>
        <taxon>Batrachia</taxon>
        <taxon>Anura</taxon>
        <taxon>Neobatrachia</taxon>
        <taxon>Ranoidea</taxon>
        <taxon>Ranidae</taxon>
        <taxon>Aquarana</taxon>
    </lineage>
</organism>
<evidence type="ECO:0000256" key="6">
    <source>
        <dbReference type="PIRSR" id="PIRSR600175-1"/>
    </source>
</evidence>
<dbReference type="Pfam" id="PF00209">
    <property type="entry name" value="SNF"/>
    <property type="match status" value="1"/>
</dbReference>
<dbReference type="InterPro" id="IPR000175">
    <property type="entry name" value="Na/ntran_symport"/>
</dbReference>
<evidence type="ECO:0000256" key="1">
    <source>
        <dbReference type="ARBA" id="ARBA00004141"/>
    </source>
</evidence>
<evidence type="ECO:0008006" key="9">
    <source>
        <dbReference type="Google" id="ProtNLM"/>
    </source>
</evidence>
<keyword evidence="3" id="KW-0812">Transmembrane</keyword>
<dbReference type="GO" id="GO:0042995">
    <property type="term" value="C:cell projection"/>
    <property type="evidence" value="ECO:0007669"/>
    <property type="project" value="TreeGrafter"/>
</dbReference>
<keyword evidence="8" id="KW-1185">Reference proteome</keyword>
<feature type="binding site" evidence="6">
    <location>
        <position position="57"/>
    </location>
    <ligand>
        <name>Na(+)</name>
        <dbReference type="ChEBI" id="CHEBI:29101"/>
        <label>1</label>
    </ligand>
</feature>
<dbReference type="GO" id="GO:0046872">
    <property type="term" value="F:metal ion binding"/>
    <property type="evidence" value="ECO:0007669"/>
    <property type="project" value="UniProtKB-KW"/>
</dbReference>
<reference evidence="8" key="1">
    <citation type="journal article" date="2017" name="Nat. Commun.">
        <title>The North American bullfrog draft genome provides insight into hormonal regulation of long noncoding RNA.</title>
        <authorList>
            <person name="Hammond S.A."/>
            <person name="Warren R.L."/>
            <person name="Vandervalk B.P."/>
            <person name="Kucuk E."/>
            <person name="Khan H."/>
            <person name="Gibb E.A."/>
            <person name="Pandoh P."/>
            <person name="Kirk H."/>
            <person name="Zhao Y."/>
            <person name="Jones M."/>
            <person name="Mungall A.J."/>
            <person name="Coope R."/>
            <person name="Pleasance S."/>
            <person name="Moore R.A."/>
            <person name="Holt R.A."/>
            <person name="Round J.M."/>
            <person name="Ohora S."/>
            <person name="Walle B.V."/>
            <person name="Veldhoen N."/>
            <person name="Helbing C.C."/>
            <person name="Birol I."/>
        </authorList>
    </citation>
    <scope>NUCLEOTIDE SEQUENCE [LARGE SCALE GENOMIC DNA]</scope>
</reference>
<dbReference type="GO" id="GO:0005332">
    <property type="term" value="F:gamma-aminobutyric acid:sodium:chloride symporter activity"/>
    <property type="evidence" value="ECO:0007669"/>
    <property type="project" value="TreeGrafter"/>
</dbReference>
<evidence type="ECO:0000256" key="4">
    <source>
        <dbReference type="ARBA" id="ARBA00022989"/>
    </source>
</evidence>
<name>A0A2G9NQ31_AQUCT</name>
<feature type="binding site" evidence="6">
    <location>
        <position position="50"/>
    </location>
    <ligand>
        <name>Na(+)</name>
        <dbReference type="ChEBI" id="CHEBI:29101"/>
        <label>1</label>
    </ligand>
</feature>
<sequence>MGRKDCVEAWNGAEKSDALCTHSESLGSEEKMQDRGQWSNKIEFVLSVAGEIIGLGNVWRFPYLCYKNGGEI</sequence>
<dbReference type="EMBL" id="KV923824">
    <property type="protein sequence ID" value="PIN92802.1"/>
    <property type="molecule type" value="Genomic_DNA"/>
</dbReference>
<gene>
    <name evidence="7" type="ORF">AB205_0033160</name>
</gene>
<protein>
    <recommendedName>
        <fullName evidence="9">Transporter</fullName>
    </recommendedName>
</protein>
<evidence type="ECO:0000313" key="7">
    <source>
        <dbReference type="EMBL" id="PIN92802.1"/>
    </source>
</evidence>
<dbReference type="GO" id="GO:0005886">
    <property type="term" value="C:plasma membrane"/>
    <property type="evidence" value="ECO:0007669"/>
    <property type="project" value="TreeGrafter"/>
</dbReference>
<dbReference type="Proteomes" id="UP000228934">
    <property type="component" value="Unassembled WGS sequence"/>
</dbReference>
<keyword evidence="6" id="KW-0479">Metal-binding</keyword>
<evidence type="ECO:0000313" key="8">
    <source>
        <dbReference type="Proteomes" id="UP000228934"/>
    </source>
</evidence>
<comment type="subcellular location">
    <subcellularLocation>
        <location evidence="1">Membrane</location>
        <topology evidence="1">Multi-pass membrane protein</topology>
    </subcellularLocation>
</comment>
<dbReference type="AlphaFoldDB" id="A0A2G9NQ31"/>
<keyword evidence="6" id="KW-0915">Sodium</keyword>
<evidence type="ECO:0000256" key="3">
    <source>
        <dbReference type="ARBA" id="ARBA00022692"/>
    </source>
</evidence>
<dbReference type="InterPro" id="IPR037272">
    <property type="entry name" value="SNS_sf"/>
</dbReference>